<sequence>MKKKRHEQKKKDNRRTGNCTRVRVNGEALPGSRNEIPAGRPINTHSDETH</sequence>
<protein>
    <submittedName>
        <fullName evidence="2">Uncharacterized protein</fullName>
    </submittedName>
</protein>
<dbReference type="Proteomes" id="UP000076502">
    <property type="component" value="Unassembled WGS sequence"/>
</dbReference>
<evidence type="ECO:0000313" key="2">
    <source>
        <dbReference type="EMBL" id="KZC04910.1"/>
    </source>
</evidence>
<feature type="region of interest" description="Disordered" evidence="1">
    <location>
        <begin position="1"/>
        <end position="50"/>
    </location>
</feature>
<accession>A0A154P198</accession>
<keyword evidence="3" id="KW-1185">Reference proteome</keyword>
<dbReference type="AlphaFoldDB" id="A0A154P198"/>
<name>A0A154P198_DUFNO</name>
<feature type="compositionally biased region" description="Basic residues" evidence="1">
    <location>
        <begin position="1"/>
        <end position="13"/>
    </location>
</feature>
<evidence type="ECO:0000256" key="1">
    <source>
        <dbReference type="SAM" id="MobiDB-lite"/>
    </source>
</evidence>
<organism evidence="2 3">
    <name type="scientific">Dufourea novaeangliae</name>
    <name type="common">Sweat bee</name>
    <dbReference type="NCBI Taxonomy" id="178035"/>
    <lineage>
        <taxon>Eukaryota</taxon>
        <taxon>Metazoa</taxon>
        <taxon>Ecdysozoa</taxon>
        <taxon>Arthropoda</taxon>
        <taxon>Hexapoda</taxon>
        <taxon>Insecta</taxon>
        <taxon>Pterygota</taxon>
        <taxon>Neoptera</taxon>
        <taxon>Endopterygota</taxon>
        <taxon>Hymenoptera</taxon>
        <taxon>Apocrita</taxon>
        <taxon>Aculeata</taxon>
        <taxon>Apoidea</taxon>
        <taxon>Anthophila</taxon>
        <taxon>Halictidae</taxon>
        <taxon>Rophitinae</taxon>
        <taxon>Dufourea</taxon>
    </lineage>
</organism>
<evidence type="ECO:0000313" key="3">
    <source>
        <dbReference type="Proteomes" id="UP000076502"/>
    </source>
</evidence>
<gene>
    <name evidence="2" type="ORF">WN55_09709</name>
</gene>
<dbReference type="EMBL" id="KQ434783">
    <property type="protein sequence ID" value="KZC04910.1"/>
    <property type="molecule type" value="Genomic_DNA"/>
</dbReference>
<reference evidence="2 3" key="1">
    <citation type="submission" date="2015-07" db="EMBL/GenBank/DDBJ databases">
        <title>The genome of Dufourea novaeangliae.</title>
        <authorList>
            <person name="Pan H."/>
            <person name="Kapheim K."/>
        </authorList>
    </citation>
    <scope>NUCLEOTIDE SEQUENCE [LARGE SCALE GENOMIC DNA]</scope>
    <source>
        <strain evidence="2">0120121106</strain>
        <tissue evidence="2">Whole body</tissue>
    </source>
</reference>
<proteinExistence type="predicted"/>